<feature type="region of interest" description="Disordered" evidence="13">
    <location>
        <begin position="202"/>
        <end position="229"/>
    </location>
</feature>
<evidence type="ECO:0000256" key="7">
    <source>
        <dbReference type="ARBA" id="ARBA00022737"/>
    </source>
</evidence>
<dbReference type="FunFam" id="2.130.10.10:FF:000251">
    <property type="entry name" value="Dynein axonemal intermediate chain 1"/>
    <property type="match status" value="1"/>
</dbReference>
<dbReference type="GO" id="GO:0005874">
    <property type="term" value="C:microtubule"/>
    <property type="evidence" value="ECO:0007669"/>
    <property type="project" value="UniProtKB-KW"/>
</dbReference>
<dbReference type="PROSITE" id="PS50082">
    <property type="entry name" value="WD_REPEATS_2"/>
    <property type="match status" value="1"/>
</dbReference>
<keyword evidence="5 12" id="KW-0853">WD repeat</keyword>
<proteinExistence type="inferred from homology"/>
<evidence type="ECO:0000313" key="16">
    <source>
        <dbReference type="Proteomes" id="UP001210925"/>
    </source>
</evidence>
<dbReference type="InterPro" id="IPR050687">
    <property type="entry name" value="Dynein_IC"/>
</dbReference>
<dbReference type="Pfam" id="PF00400">
    <property type="entry name" value="WD40"/>
    <property type="match status" value="1"/>
</dbReference>
<keyword evidence="6" id="KW-0493">Microtubule</keyword>
<feature type="region of interest" description="Disordered" evidence="13">
    <location>
        <begin position="59"/>
        <end position="88"/>
    </location>
</feature>
<evidence type="ECO:0000313" key="15">
    <source>
        <dbReference type="EMBL" id="KAJ3252121.1"/>
    </source>
</evidence>
<comment type="similarity">
    <text evidence="2">Belongs to the dynein intermediate chain family.</text>
</comment>
<keyword evidence="16" id="KW-1185">Reference proteome</keyword>
<keyword evidence="11" id="KW-0966">Cell projection</keyword>
<dbReference type="EMBL" id="JADGKB010000153">
    <property type="protein sequence ID" value="KAJ3252121.1"/>
    <property type="molecule type" value="Genomic_DNA"/>
</dbReference>
<protein>
    <recommendedName>
        <fullName evidence="3">Nucleoside diphosphate kinase</fullName>
    </recommendedName>
</protein>
<dbReference type="GO" id="GO:0045503">
    <property type="term" value="F:dynein light chain binding"/>
    <property type="evidence" value="ECO:0007669"/>
    <property type="project" value="TreeGrafter"/>
</dbReference>
<evidence type="ECO:0000256" key="13">
    <source>
        <dbReference type="SAM" id="MobiDB-lite"/>
    </source>
</evidence>
<feature type="repeat" description="WD" evidence="12">
    <location>
        <begin position="545"/>
        <end position="587"/>
    </location>
</feature>
<dbReference type="SUPFAM" id="SSF54919">
    <property type="entry name" value="Nucleoside diphosphate kinase, NDK"/>
    <property type="match status" value="1"/>
</dbReference>
<reference evidence="15" key="1">
    <citation type="submission" date="2020-05" db="EMBL/GenBank/DDBJ databases">
        <title>Phylogenomic resolution of chytrid fungi.</title>
        <authorList>
            <person name="Stajich J.E."/>
            <person name="Amses K."/>
            <person name="Simmons R."/>
            <person name="Seto K."/>
            <person name="Myers J."/>
            <person name="Bonds A."/>
            <person name="Quandt C.A."/>
            <person name="Barry K."/>
            <person name="Liu P."/>
            <person name="Grigoriev I."/>
            <person name="Longcore J.E."/>
            <person name="James T.Y."/>
        </authorList>
    </citation>
    <scope>NUCLEOTIDE SEQUENCE</scope>
    <source>
        <strain evidence="15">PLAUS21</strain>
    </source>
</reference>
<evidence type="ECO:0000256" key="12">
    <source>
        <dbReference type="PROSITE-ProRule" id="PRU00221"/>
    </source>
</evidence>
<gene>
    <name evidence="15" type="primary">DNAI1</name>
    <name evidence="15" type="ORF">HK103_001818</name>
</gene>
<keyword evidence="4" id="KW-0963">Cytoplasm</keyword>
<evidence type="ECO:0000256" key="11">
    <source>
        <dbReference type="ARBA" id="ARBA00023273"/>
    </source>
</evidence>
<accession>A0AAD5UDZ2</accession>
<evidence type="ECO:0000256" key="6">
    <source>
        <dbReference type="ARBA" id="ARBA00022701"/>
    </source>
</evidence>
<dbReference type="GO" id="GO:0036157">
    <property type="term" value="C:outer dynein arm"/>
    <property type="evidence" value="ECO:0007669"/>
    <property type="project" value="TreeGrafter"/>
</dbReference>
<keyword evidence="8" id="KW-0243">Dynein</keyword>
<feature type="compositionally biased region" description="Low complexity" evidence="13">
    <location>
        <begin position="59"/>
        <end position="72"/>
    </location>
</feature>
<dbReference type="Gene3D" id="3.30.70.141">
    <property type="entry name" value="Nucleoside diphosphate kinase-like domain"/>
    <property type="match status" value="1"/>
</dbReference>
<dbReference type="Gene3D" id="2.130.10.10">
    <property type="entry name" value="YVTN repeat-like/Quinoprotein amine dehydrogenase"/>
    <property type="match status" value="2"/>
</dbReference>
<name>A0AAD5UDZ2_9FUNG</name>
<dbReference type="PANTHER" id="PTHR12442">
    <property type="entry name" value="DYNEIN INTERMEDIATE CHAIN"/>
    <property type="match status" value="1"/>
</dbReference>
<feature type="domain" description="Nucleoside diphosphate kinase-like" evidence="14">
    <location>
        <begin position="3"/>
        <end position="48"/>
    </location>
</feature>
<dbReference type="Pfam" id="PF00334">
    <property type="entry name" value="NDK"/>
    <property type="match status" value="1"/>
</dbReference>
<dbReference type="GO" id="GO:0045504">
    <property type="term" value="F:dynein heavy chain binding"/>
    <property type="evidence" value="ECO:0007669"/>
    <property type="project" value="TreeGrafter"/>
</dbReference>
<evidence type="ECO:0000256" key="4">
    <source>
        <dbReference type="ARBA" id="ARBA00022490"/>
    </source>
</evidence>
<evidence type="ECO:0000256" key="1">
    <source>
        <dbReference type="ARBA" id="ARBA00004430"/>
    </source>
</evidence>
<dbReference type="PROSITE" id="PS50294">
    <property type="entry name" value="WD_REPEATS_REGION"/>
    <property type="match status" value="1"/>
</dbReference>
<evidence type="ECO:0000256" key="3">
    <source>
        <dbReference type="ARBA" id="ARBA00017632"/>
    </source>
</evidence>
<evidence type="ECO:0000256" key="9">
    <source>
        <dbReference type="ARBA" id="ARBA00023175"/>
    </source>
</evidence>
<comment type="caution">
    <text evidence="15">The sequence shown here is derived from an EMBL/GenBank/DDBJ whole genome shotgun (WGS) entry which is preliminary data.</text>
</comment>
<evidence type="ECO:0000259" key="14">
    <source>
        <dbReference type="Pfam" id="PF00334"/>
    </source>
</evidence>
<dbReference type="GO" id="GO:0003341">
    <property type="term" value="P:cilium movement"/>
    <property type="evidence" value="ECO:0007669"/>
    <property type="project" value="TreeGrafter"/>
</dbReference>
<evidence type="ECO:0000256" key="2">
    <source>
        <dbReference type="ARBA" id="ARBA00011059"/>
    </source>
</evidence>
<dbReference type="SMART" id="SM00320">
    <property type="entry name" value="WD40"/>
    <property type="match status" value="4"/>
</dbReference>
<sequence>MDMPNFNELIDFMTSGPVVAFIVSRQNVFDELTNTVGRENPTVAKAETPDRKIKVTAENQLQQKSLSQNSLKSTEEPPNATDDWLPPKVLLKPKGQLELTEKELEEEFTRILNANNPHAPQNISRYNNKERIFKTVANMEHVSFHFEFDGYLIYTATEEEEQPKQEGEATDGTAEEIVRTTMMEQEEDKKAKIPVRNQFNYSERAAQTVNNPFRERSTNTEPPPQRPFSATVNQWSIYDDYMEDLMLKERAAKEKAKGAGGAVKGHKDDDKGLLPSDNHTEDVYYKNPELRKVMIVAERMANQNTFDEISQDYKYWEDASDELGDKKSGSLLPLWKFGFQKEKKKQVTSVCWSPQFSDLFVVGYGSYDFSHQGPGMIACFTLKNPSYPEYVYQTDSGVMSVHFHPQHPSMIAVGLYDGNVLVYNIQKKTDQPVFKCQTKGGRHSDPVWQVWWQNDDLDDNLNFFSVSSDGRVIRWTLLKNELLYTDVIQLKYDPVTEEEEKLFTLAGGCCFDFHKKTDHLFMVGTEEGKMYKCSKEYSSEHLLTFDGHHMAVYGVKYNPFNSNYLISCSADWTVKIWDHNEPKPILTFDLNGSVGDVAWSPYSSTVFSAVTAEGKAFVFDLSVNKYAPMCEQMIVRKAKLTHISFNPFDPILLVGDDRGQVVSLKLSPNLRKMSGSTDEEAEKLQNVIDAAKGKSNLSY</sequence>
<evidence type="ECO:0000256" key="8">
    <source>
        <dbReference type="ARBA" id="ARBA00023017"/>
    </source>
</evidence>
<dbReference type="InterPro" id="IPR036850">
    <property type="entry name" value="NDK-like_dom_sf"/>
</dbReference>
<feature type="region of interest" description="Disordered" evidence="13">
    <location>
        <begin position="257"/>
        <end position="280"/>
    </location>
</feature>
<dbReference type="PANTHER" id="PTHR12442:SF11">
    <property type="entry name" value="DYNEIN AXONEMAL INTERMEDIATE CHAIN 1"/>
    <property type="match status" value="1"/>
</dbReference>
<dbReference type="Proteomes" id="UP001210925">
    <property type="component" value="Unassembled WGS sequence"/>
</dbReference>
<keyword evidence="7" id="KW-0677">Repeat</keyword>
<keyword evidence="10" id="KW-0206">Cytoskeleton</keyword>
<comment type="subcellular location">
    <subcellularLocation>
        <location evidence="1">Cytoplasm</location>
        <location evidence="1">Cytoskeleton</location>
        <location evidence="1">Cilium axoneme</location>
    </subcellularLocation>
</comment>
<feature type="compositionally biased region" description="Polar residues" evidence="13">
    <location>
        <begin position="202"/>
        <end position="211"/>
    </location>
</feature>
<feature type="compositionally biased region" description="Basic and acidic residues" evidence="13">
    <location>
        <begin position="265"/>
        <end position="280"/>
    </location>
</feature>
<dbReference type="InterPro" id="IPR034907">
    <property type="entry name" value="NDK-like_dom"/>
</dbReference>
<evidence type="ECO:0000256" key="10">
    <source>
        <dbReference type="ARBA" id="ARBA00023212"/>
    </source>
</evidence>
<dbReference type="InterPro" id="IPR036322">
    <property type="entry name" value="WD40_repeat_dom_sf"/>
</dbReference>
<organism evidence="15 16">
    <name type="scientific">Boothiomyces macroporosus</name>
    <dbReference type="NCBI Taxonomy" id="261099"/>
    <lineage>
        <taxon>Eukaryota</taxon>
        <taxon>Fungi</taxon>
        <taxon>Fungi incertae sedis</taxon>
        <taxon>Chytridiomycota</taxon>
        <taxon>Chytridiomycota incertae sedis</taxon>
        <taxon>Chytridiomycetes</taxon>
        <taxon>Rhizophydiales</taxon>
        <taxon>Terramycetaceae</taxon>
        <taxon>Boothiomyces</taxon>
    </lineage>
</organism>
<dbReference type="AlphaFoldDB" id="A0AAD5UDZ2"/>
<dbReference type="GO" id="GO:0036158">
    <property type="term" value="P:outer dynein arm assembly"/>
    <property type="evidence" value="ECO:0007669"/>
    <property type="project" value="TreeGrafter"/>
</dbReference>
<dbReference type="InterPro" id="IPR001680">
    <property type="entry name" value="WD40_rpt"/>
</dbReference>
<evidence type="ECO:0000256" key="5">
    <source>
        <dbReference type="ARBA" id="ARBA00022574"/>
    </source>
</evidence>
<dbReference type="InterPro" id="IPR015943">
    <property type="entry name" value="WD40/YVTN_repeat-like_dom_sf"/>
</dbReference>
<dbReference type="SUPFAM" id="SSF50978">
    <property type="entry name" value="WD40 repeat-like"/>
    <property type="match status" value="1"/>
</dbReference>
<keyword evidence="9" id="KW-0505">Motor protein</keyword>
<dbReference type="FunFam" id="2.130.10.10:FF:003573">
    <property type="entry name" value="Uncharacterized protein"/>
    <property type="match status" value="1"/>
</dbReference>